<dbReference type="PANTHER" id="PTHR32015:SF1">
    <property type="entry name" value="LIPASE"/>
    <property type="match status" value="1"/>
</dbReference>
<reference evidence="1 4" key="3">
    <citation type="submission" date="2023-07" db="EMBL/GenBank/DDBJ databases">
        <title>Genome content predicts the carbon catabolic preferences of heterotrophic bacteria.</title>
        <authorList>
            <person name="Gralka M."/>
        </authorList>
    </citation>
    <scope>NUCLEOTIDE SEQUENCE [LARGE SCALE GENOMIC DNA]</scope>
    <source>
        <strain evidence="1 4">4G03</strain>
    </source>
</reference>
<dbReference type="EMBL" id="JAUYVU010000015">
    <property type="protein sequence ID" value="MDP2542804.1"/>
    <property type="molecule type" value="Genomic_DNA"/>
</dbReference>
<reference evidence="2 3" key="1">
    <citation type="journal article" date="2016" name="Nat. Commun.">
        <title>Microbial interactions lead to rapid micro-scale successions on model marine particles.</title>
        <authorList>
            <person name="Datta M.S."/>
            <person name="Sliwerska E."/>
            <person name="Gore J."/>
            <person name="Polz M.F."/>
            <person name="Cordero O.X."/>
        </authorList>
    </citation>
    <scope>NUCLEOTIDE SEQUENCE [LARGE SCALE GENOMIC DNA]</scope>
    <source>
        <strain evidence="2 3">4G03</strain>
    </source>
</reference>
<dbReference type="GO" id="GO:0016298">
    <property type="term" value="F:lipase activity"/>
    <property type="evidence" value="ECO:0007669"/>
    <property type="project" value="TreeGrafter"/>
</dbReference>
<keyword evidence="4" id="KW-1185">Reference proteome</keyword>
<dbReference type="InterPro" id="IPR002918">
    <property type="entry name" value="Lipase_EstA/Esterase_EstB"/>
</dbReference>
<dbReference type="Pfam" id="PF01674">
    <property type="entry name" value="Lipase_2"/>
    <property type="match status" value="1"/>
</dbReference>
<dbReference type="Gene3D" id="3.40.50.1820">
    <property type="entry name" value="alpha/beta hydrolase"/>
    <property type="match status" value="1"/>
</dbReference>
<dbReference type="Proteomes" id="UP001242342">
    <property type="component" value="Unassembled WGS sequence"/>
</dbReference>
<gene>
    <name evidence="2" type="ORF">CSC81_11495</name>
    <name evidence="1" type="ORF">Q8W23_15110</name>
</gene>
<protein>
    <submittedName>
        <fullName evidence="2">Lipase</fullName>
    </submittedName>
</protein>
<sequence>MLKKYGFIVFVFSIFLIACSTESEDDLIKGNGSYETPTLLNKSPGTFQITSHFDNWLQQNGYGSYNFKGSIGYSYGGKTSSSETLNNQPIIFIHGNSDKADGWGEPINYFLNNGYNTSELYAFTWGNANPYNASSNYHSKEFLQRIRVFIQAVKNYTGAQKVDVIGHSMGVTLGRKAIKGGNAYDQAYGYYNLGTPLNYVDTFVGIAGANRGLTSCYYSGTGVPTCNDVNGFYPGYLFWGAGPYGVSDFLTELNNNPIKEANKVYSIWSSADQVVGYGCIVYGENTCRINTQDGEKYYSSAPYGHFGVKNLSGYYQLQMVKHHSTY</sequence>
<dbReference type="PROSITE" id="PS51257">
    <property type="entry name" value="PROKAR_LIPOPROTEIN"/>
    <property type="match status" value="1"/>
</dbReference>
<dbReference type="AlphaFoldDB" id="A0A2G1BTC5"/>
<evidence type="ECO:0000313" key="1">
    <source>
        <dbReference type="EMBL" id="MDP2542804.1"/>
    </source>
</evidence>
<organism evidence="2 3">
    <name type="scientific">Tenacibaculum discolor</name>
    <dbReference type="NCBI Taxonomy" id="361581"/>
    <lineage>
        <taxon>Bacteria</taxon>
        <taxon>Pseudomonadati</taxon>
        <taxon>Bacteroidota</taxon>
        <taxon>Flavobacteriia</taxon>
        <taxon>Flavobacteriales</taxon>
        <taxon>Flavobacteriaceae</taxon>
        <taxon>Tenacibaculum</taxon>
    </lineage>
</organism>
<proteinExistence type="predicted"/>
<dbReference type="RefSeq" id="WP_099216057.1">
    <property type="nucleotide sequence ID" value="NZ_JAUYVU010000015.1"/>
</dbReference>
<dbReference type="SUPFAM" id="SSF53474">
    <property type="entry name" value="alpha/beta-Hydrolases"/>
    <property type="match status" value="1"/>
</dbReference>
<dbReference type="EMBL" id="PDUU01000009">
    <property type="protein sequence ID" value="PHN97204.1"/>
    <property type="molecule type" value="Genomic_DNA"/>
</dbReference>
<reference evidence="2" key="2">
    <citation type="submission" date="2017-10" db="EMBL/GenBank/DDBJ databases">
        <authorList>
            <person name="Enke T.N."/>
            <person name="Cordero O.X."/>
        </authorList>
    </citation>
    <scope>NUCLEOTIDE SEQUENCE</scope>
    <source>
        <strain evidence="2">4G03</strain>
    </source>
</reference>
<evidence type="ECO:0000313" key="3">
    <source>
        <dbReference type="Proteomes" id="UP000222163"/>
    </source>
</evidence>
<evidence type="ECO:0000313" key="2">
    <source>
        <dbReference type="EMBL" id="PHN97204.1"/>
    </source>
</evidence>
<dbReference type="PANTHER" id="PTHR32015">
    <property type="entry name" value="FASTING INDUCED LIPASE"/>
    <property type="match status" value="1"/>
</dbReference>
<dbReference type="GO" id="GO:0016042">
    <property type="term" value="P:lipid catabolic process"/>
    <property type="evidence" value="ECO:0007669"/>
    <property type="project" value="InterPro"/>
</dbReference>
<name>A0A2G1BTC5_9FLAO</name>
<dbReference type="InterPro" id="IPR029058">
    <property type="entry name" value="AB_hydrolase_fold"/>
</dbReference>
<accession>A0A2G1BTC5</accession>
<comment type="caution">
    <text evidence="2">The sequence shown here is derived from an EMBL/GenBank/DDBJ whole genome shotgun (WGS) entry which is preliminary data.</text>
</comment>
<evidence type="ECO:0000313" key="4">
    <source>
        <dbReference type="Proteomes" id="UP001242342"/>
    </source>
</evidence>
<dbReference type="Proteomes" id="UP000222163">
    <property type="component" value="Unassembled WGS sequence"/>
</dbReference>